<accession>A0A2Z4LN53</accession>
<evidence type="ECO:0000313" key="1">
    <source>
        <dbReference type="EMBL" id="AWX43196.1"/>
    </source>
</evidence>
<dbReference type="PROSITE" id="PS51257">
    <property type="entry name" value="PROKAR_LIPOPROTEIN"/>
    <property type="match status" value="1"/>
</dbReference>
<dbReference type="EMBL" id="CP030104">
    <property type="protein sequence ID" value="AWX43196.1"/>
    <property type="molecule type" value="Genomic_DNA"/>
</dbReference>
<protein>
    <submittedName>
        <fullName evidence="1">Uncharacterized protein</fullName>
    </submittedName>
</protein>
<keyword evidence="2" id="KW-1185">Reference proteome</keyword>
<dbReference type="RefSeq" id="WP_112376800.1">
    <property type="nucleotide sequence ID" value="NZ_CP030104.1"/>
</dbReference>
<organism evidence="1 2">
    <name type="scientific">Flagellimonas maritima</name>
    <dbReference type="NCBI Taxonomy" id="1383885"/>
    <lineage>
        <taxon>Bacteria</taxon>
        <taxon>Pseudomonadati</taxon>
        <taxon>Bacteroidota</taxon>
        <taxon>Flavobacteriia</taxon>
        <taxon>Flavobacteriales</taxon>
        <taxon>Flavobacteriaceae</taxon>
        <taxon>Flagellimonas</taxon>
    </lineage>
</organism>
<reference evidence="1 2" key="1">
    <citation type="submission" date="2018-06" db="EMBL/GenBank/DDBJ databases">
        <title>Spongiibacterium sp. HME9304 Genome sequencing and assembly.</title>
        <authorList>
            <person name="Kang H."/>
            <person name="Kim H."/>
            <person name="Joh K."/>
        </authorList>
    </citation>
    <scope>NUCLEOTIDE SEQUENCE [LARGE SCALE GENOMIC DNA]</scope>
    <source>
        <strain evidence="1 2">HME9304</strain>
    </source>
</reference>
<gene>
    <name evidence="1" type="ORF">HME9304_00183</name>
</gene>
<evidence type="ECO:0000313" key="2">
    <source>
        <dbReference type="Proteomes" id="UP000248536"/>
    </source>
</evidence>
<dbReference type="KEGG" id="spon:HME9304_00183"/>
<sequence>MKKLFLLAIVMSTLSACNIEKKKEGELPSIDVDVDTEAGELPEYDVKWADVNVGTTTKTVEVPKVVIVMEEEEVEVPYIDVDMPDNKFGDKEERTLMIEAEVSDYEHDIEIEEIFASKNTLHVIAKLEKSDTSLDDKKMRISDQVTLNAPDLNVKYYIVGERPDRVFNSRYKYITSIEDLKSKIDDYTVIYN</sequence>
<dbReference type="Proteomes" id="UP000248536">
    <property type="component" value="Chromosome"/>
</dbReference>
<name>A0A2Z4LN53_9FLAO</name>
<proteinExistence type="predicted"/>
<dbReference type="OrthoDB" id="1432199at2"/>
<dbReference type="AlphaFoldDB" id="A0A2Z4LN53"/>